<keyword evidence="3" id="KW-1185">Reference proteome</keyword>
<accession>A0ABR4E529</accession>
<reference evidence="2 3" key="1">
    <citation type="submission" date="2024-03" db="EMBL/GenBank/DDBJ databases">
        <title>A high-quality draft genome sequence of Diaporthe vaccinii, a causative agent of upright dieback and viscid rot disease in cranberry plants.</title>
        <authorList>
            <person name="Sarrasin M."/>
            <person name="Lang B.F."/>
            <person name="Burger G."/>
        </authorList>
    </citation>
    <scope>NUCLEOTIDE SEQUENCE [LARGE SCALE GENOMIC DNA]</scope>
    <source>
        <strain evidence="2 3">IS7</strain>
    </source>
</reference>
<feature type="region of interest" description="Disordered" evidence="1">
    <location>
        <begin position="117"/>
        <end position="150"/>
    </location>
</feature>
<name>A0ABR4E529_9PEZI</name>
<protein>
    <submittedName>
        <fullName evidence="2">Uncharacterized protein</fullName>
    </submittedName>
</protein>
<evidence type="ECO:0000256" key="1">
    <source>
        <dbReference type="SAM" id="MobiDB-lite"/>
    </source>
</evidence>
<feature type="region of interest" description="Disordered" evidence="1">
    <location>
        <begin position="1"/>
        <end position="21"/>
    </location>
</feature>
<feature type="compositionally biased region" description="Basic and acidic residues" evidence="1">
    <location>
        <begin position="117"/>
        <end position="133"/>
    </location>
</feature>
<proteinExistence type="predicted"/>
<evidence type="ECO:0000313" key="3">
    <source>
        <dbReference type="Proteomes" id="UP001600888"/>
    </source>
</evidence>
<organism evidence="2 3">
    <name type="scientific">Diaporthe vaccinii</name>
    <dbReference type="NCBI Taxonomy" id="105482"/>
    <lineage>
        <taxon>Eukaryota</taxon>
        <taxon>Fungi</taxon>
        <taxon>Dikarya</taxon>
        <taxon>Ascomycota</taxon>
        <taxon>Pezizomycotina</taxon>
        <taxon>Sordariomycetes</taxon>
        <taxon>Sordariomycetidae</taxon>
        <taxon>Diaporthales</taxon>
        <taxon>Diaporthaceae</taxon>
        <taxon>Diaporthe</taxon>
        <taxon>Diaporthe eres species complex</taxon>
    </lineage>
</organism>
<dbReference type="EMBL" id="JBAWTH010000098">
    <property type="protein sequence ID" value="KAL2277529.1"/>
    <property type="molecule type" value="Genomic_DNA"/>
</dbReference>
<comment type="caution">
    <text evidence="2">The sequence shown here is derived from an EMBL/GenBank/DDBJ whole genome shotgun (WGS) entry which is preliminary data.</text>
</comment>
<sequence>MTVERPHWTVPSTLNPGQQQQQQQQLEASALAAKVKAIGKRSHGSISVCFELVELGLHELLDVAKTFSTNGGELWLLHNDVFSRDIRRLCYFLVAIRLGPDGPGLAQKAVAAAEKRDREGINEALRKEEEVRQQVEGYTDPPPQYTPPTK</sequence>
<dbReference type="Proteomes" id="UP001600888">
    <property type="component" value="Unassembled WGS sequence"/>
</dbReference>
<feature type="compositionally biased region" description="Pro residues" evidence="1">
    <location>
        <begin position="140"/>
        <end position="150"/>
    </location>
</feature>
<gene>
    <name evidence="2" type="ORF">FJTKL_15366</name>
</gene>
<evidence type="ECO:0000313" key="2">
    <source>
        <dbReference type="EMBL" id="KAL2277529.1"/>
    </source>
</evidence>